<name>A0A2S0N9C4_9HYPH</name>
<keyword evidence="1" id="KW-1133">Transmembrane helix</keyword>
<reference evidence="3 4" key="1">
    <citation type="submission" date="2018-03" db="EMBL/GenBank/DDBJ databases">
        <title>Genome sequencing of Phreatobacter sp.</title>
        <authorList>
            <person name="Kim S.-J."/>
            <person name="Heo J."/>
            <person name="Kwon S.-W."/>
        </authorList>
    </citation>
    <scope>NUCLEOTIDE SEQUENCE [LARGE SCALE GENOMIC DNA]</scope>
    <source>
        <strain evidence="3 4">S-12</strain>
    </source>
</reference>
<keyword evidence="1" id="KW-0812">Transmembrane</keyword>
<keyword evidence="2" id="KW-0732">Signal</keyword>
<organism evidence="3 4">
    <name type="scientific">Phreatobacter cathodiphilus</name>
    <dbReference type="NCBI Taxonomy" id="1868589"/>
    <lineage>
        <taxon>Bacteria</taxon>
        <taxon>Pseudomonadati</taxon>
        <taxon>Pseudomonadota</taxon>
        <taxon>Alphaproteobacteria</taxon>
        <taxon>Hyphomicrobiales</taxon>
        <taxon>Phreatobacteraceae</taxon>
        <taxon>Phreatobacter</taxon>
    </lineage>
</organism>
<evidence type="ECO:0000256" key="1">
    <source>
        <dbReference type="SAM" id="Phobius"/>
    </source>
</evidence>
<gene>
    <name evidence="3" type="ORF">C6569_06715</name>
</gene>
<dbReference type="KEGG" id="phr:C6569_06715"/>
<keyword evidence="4" id="KW-1185">Reference proteome</keyword>
<dbReference type="EMBL" id="CP027668">
    <property type="protein sequence ID" value="AVO44774.1"/>
    <property type="molecule type" value="Genomic_DNA"/>
</dbReference>
<accession>A0A2S0N9C4</accession>
<feature type="signal peptide" evidence="2">
    <location>
        <begin position="1"/>
        <end position="24"/>
    </location>
</feature>
<dbReference type="Proteomes" id="UP000237889">
    <property type="component" value="Chromosome"/>
</dbReference>
<sequence length="258" mass="27934">MGGTGMRRLLLVLSALLWVSPAAAETMITSLSTHRLQITSNFTGSEIVLFGAIERDAQTISRPGGYDMAVIVRGPRAMMVTRQKTRVFGIWVNTDAREFVEVPSFYALLSNKPAAELADLELRARQQIGVDAITAITPRLGTNPGATPTFREALLRINRAKGLYRENPTGVTFLTPNLFRANIPVVPNTPVGSFDVDIFLMSGGVILARESTNFEVAKTGFEAFVANAARDNGVLYGLAAAVLALFTGWAASVVFRRD</sequence>
<dbReference type="AlphaFoldDB" id="A0A2S0N9C4"/>
<feature type="chain" id="PRO_5015497111" evidence="2">
    <location>
        <begin position="25"/>
        <end position="258"/>
    </location>
</feature>
<feature type="transmembrane region" description="Helical" evidence="1">
    <location>
        <begin position="234"/>
        <end position="255"/>
    </location>
</feature>
<dbReference type="NCBIfam" id="TIGR02186">
    <property type="entry name" value="alph_Pro_TM"/>
    <property type="match status" value="1"/>
</dbReference>
<proteinExistence type="predicted"/>
<evidence type="ECO:0000313" key="3">
    <source>
        <dbReference type="EMBL" id="AVO44774.1"/>
    </source>
</evidence>
<protein>
    <submittedName>
        <fullName evidence="3">TIGR02186 family protein</fullName>
    </submittedName>
</protein>
<evidence type="ECO:0000313" key="4">
    <source>
        <dbReference type="Proteomes" id="UP000237889"/>
    </source>
</evidence>
<dbReference type="OrthoDB" id="9815212at2"/>
<dbReference type="InterPro" id="IPR019088">
    <property type="entry name" value="CHP02186-rel_TM"/>
</dbReference>
<keyword evidence="1" id="KW-0472">Membrane</keyword>
<evidence type="ECO:0000256" key="2">
    <source>
        <dbReference type="SAM" id="SignalP"/>
    </source>
</evidence>
<dbReference type="Pfam" id="PF09608">
    <property type="entry name" value="Alph_Pro_TM"/>
    <property type="match status" value="1"/>
</dbReference>